<comment type="caution">
    <text evidence="1">The sequence shown here is derived from an EMBL/GenBank/DDBJ whole genome shotgun (WGS) entry which is preliminary data.</text>
</comment>
<dbReference type="AlphaFoldDB" id="A0A7W7SQZ0"/>
<evidence type="ECO:0000313" key="2">
    <source>
        <dbReference type="Proteomes" id="UP000578819"/>
    </source>
</evidence>
<name>A0A7W7SQZ0_9ACTN</name>
<protein>
    <recommendedName>
        <fullName evidence="3">VRR-NUC domain-containing protein</fullName>
    </recommendedName>
</protein>
<dbReference type="Proteomes" id="UP000578819">
    <property type="component" value="Unassembled WGS sequence"/>
</dbReference>
<keyword evidence="2" id="KW-1185">Reference proteome</keyword>
<gene>
    <name evidence="1" type="ORF">FHR38_002664</name>
</gene>
<evidence type="ECO:0000313" key="1">
    <source>
        <dbReference type="EMBL" id="MBB4958931.1"/>
    </source>
</evidence>
<accession>A0A7W7SQZ0</accession>
<organism evidence="1 2">
    <name type="scientific">Micromonospora polyrhachis</name>
    <dbReference type="NCBI Taxonomy" id="1282883"/>
    <lineage>
        <taxon>Bacteria</taxon>
        <taxon>Bacillati</taxon>
        <taxon>Actinomycetota</taxon>
        <taxon>Actinomycetes</taxon>
        <taxon>Micromonosporales</taxon>
        <taxon>Micromonosporaceae</taxon>
        <taxon>Micromonospora</taxon>
    </lineage>
</organism>
<proteinExistence type="predicted"/>
<sequence length="119" mass="12792">MSRNRDKGTAWETAIVGYLRTAGATQTERRALAGNLDRGDIAGIPGLVIEAKNEKTITLSAYVTEAEQERVNDGARIGLAWVKRRGKTSPGDAYVVMTGDNLIRLLADAGYIQSEAARG</sequence>
<dbReference type="EMBL" id="JACHJW010000001">
    <property type="protein sequence ID" value="MBB4958931.1"/>
    <property type="molecule type" value="Genomic_DNA"/>
</dbReference>
<dbReference type="RefSeq" id="WP_184534945.1">
    <property type="nucleotide sequence ID" value="NZ_JACHJW010000001.1"/>
</dbReference>
<evidence type="ECO:0008006" key="3">
    <source>
        <dbReference type="Google" id="ProtNLM"/>
    </source>
</evidence>
<reference evidence="1 2" key="1">
    <citation type="submission" date="2020-08" db="EMBL/GenBank/DDBJ databases">
        <title>Sequencing the genomes of 1000 actinobacteria strains.</title>
        <authorList>
            <person name="Klenk H.-P."/>
        </authorList>
    </citation>
    <scope>NUCLEOTIDE SEQUENCE [LARGE SCALE GENOMIC DNA]</scope>
    <source>
        <strain evidence="1 2">DSM 45886</strain>
    </source>
</reference>